<evidence type="ECO:0000313" key="2">
    <source>
        <dbReference type="Proteomes" id="UP000007993"/>
    </source>
</evidence>
<dbReference type="RefSeq" id="WP_007334542.1">
    <property type="nucleotide sequence ID" value="NZ_AMCW01000142.1"/>
</dbReference>
<comment type="caution">
    <text evidence="1">The sequence shown here is derived from an EMBL/GenBank/DDBJ whole genome shotgun (WGS) entry which is preliminary data.</text>
</comment>
<dbReference type="AlphaFoldDB" id="K5D9U9"/>
<dbReference type="Proteomes" id="UP000007993">
    <property type="component" value="Unassembled WGS sequence"/>
</dbReference>
<evidence type="ECO:0000313" key="1">
    <source>
        <dbReference type="EMBL" id="EKJ99578.1"/>
    </source>
</evidence>
<name>K5D9U9_RHOBT</name>
<gene>
    <name evidence="1" type="ORF">RBSH_05141</name>
</gene>
<sequence>MPNKQLTQWNLIAGKLTTHVMLAAPFVLCLGVVAVSAADPVGTGQSSFNRQTMPPMSNGAANAGDPLTTAGVILREGTRVGPVTGRFVLSGHRWRFLPEQPDAVRKQNLDTLVQHGLARKPNQEEETLLGKKQPIGRGIGTFDSTNLEDPDLPITPAAIAVPMTLVTENLMLDRISRAIEEDSNDDRWTITGYVTEFRDENRLVIETTVRAPMVPLSKTVLGGR</sequence>
<organism evidence="1 2">
    <name type="scientific">Rhodopirellula baltica SH28</name>
    <dbReference type="NCBI Taxonomy" id="993517"/>
    <lineage>
        <taxon>Bacteria</taxon>
        <taxon>Pseudomonadati</taxon>
        <taxon>Planctomycetota</taxon>
        <taxon>Planctomycetia</taxon>
        <taxon>Pirellulales</taxon>
        <taxon>Pirellulaceae</taxon>
        <taxon>Rhodopirellula</taxon>
    </lineage>
</organism>
<dbReference type="PATRIC" id="fig|993517.3.peg.5568"/>
<protein>
    <submittedName>
        <fullName evidence="1">Uncharacterized protein</fullName>
    </submittedName>
</protein>
<accession>K5D9U9</accession>
<proteinExistence type="predicted"/>
<reference evidence="1 2" key="1">
    <citation type="journal article" date="2013" name="Mar. Genomics">
        <title>Expression of sulfatases in Rhodopirellula baltica and the diversity of sulfatases in the genus Rhodopirellula.</title>
        <authorList>
            <person name="Wegner C.E."/>
            <person name="Richter-Heitmann T."/>
            <person name="Klindworth A."/>
            <person name="Klockow C."/>
            <person name="Richter M."/>
            <person name="Achstetter T."/>
            <person name="Glockner F.O."/>
            <person name="Harder J."/>
        </authorList>
    </citation>
    <scope>NUCLEOTIDE SEQUENCE [LARGE SCALE GENOMIC DNA]</scope>
    <source>
        <strain evidence="1 2">SH28</strain>
    </source>
</reference>
<dbReference type="EMBL" id="AMCW01000142">
    <property type="protein sequence ID" value="EKJ99578.1"/>
    <property type="molecule type" value="Genomic_DNA"/>
</dbReference>